<feature type="compositionally biased region" description="Low complexity" evidence="1">
    <location>
        <begin position="292"/>
        <end position="307"/>
    </location>
</feature>
<feature type="region of interest" description="Disordered" evidence="1">
    <location>
        <begin position="359"/>
        <end position="386"/>
    </location>
</feature>
<evidence type="ECO:0000313" key="4">
    <source>
        <dbReference type="EMBL" id="KAK4495558.1"/>
    </source>
</evidence>
<feature type="transmembrane region" description="Helical" evidence="2">
    <location>
        <begin position="62"/>
        <end position="87"/>
    </location>
</feature>
<dbReference type="PANTHER" id="PTHR39614">
    <property type="entry name" value="INTEGRAL MEMBRANE PROTEIN"/>
    <property type="match status" value="1"/>
</dbReference>
<feature type="region of interest" description="Disordered" evidence="1">
    <location>
        <begin position="292"/>
        <end position="336"/>
    </location>
</feature>
<reference evidence="4" key="2">
    <citation type="submission" date="2023-10" db="EMBL/GenBank/DDBJ databases">
        <authorList>
            <person name="Van Westerhoven A."/>
        </authorList>
    </citation>
    <scope>NUCLEOTIDE SEQUENCE</scope>
    <source>
        <strain evidence="4">P124</strain>
    </source>
</reference>
<feature type="transmembrane region" description="Helical" evidence="2">
    <location>
        <begin position="181"/>
        <end position="204"/>
    </location>
</feature>
<evidence type="ECO:0000256" key="1">
    <source>
        <dbReference type="SAM" id="MobiDB-lite"/>
    </source>
</evidence>
<dbReference type="EMBL" id="JAXOVC010000011">
    <property type="protein sequence ID" value="KAK4495558.1"/>
    <property type="molecule type" value="Genomic_DNA"/>
</dbReference>
<keyword evidence="2" id="KW-1133">Transmembrane helix</keyword>
<evidence type="ECO:0000259" key="3">
    <source>
        <dbReference type="Pfam" id="PF20684"/>
    </source>
</evidence>
<name>A0ABR0E2A0_ZASCE</name>
<protein>
    <recommendedName>
        <fullName evidence="3">Rhodopsin domain-containing protein</fullName>
    </recommendedName>
</protein>
<dbReference type="Proteomes" id="UP001305779">
    <property type="component" value="Unassembled WGS sequence"/>
</dbReference>
<accession>A0ABR0E2A0</accession>
<feature type="transmembrane region" description="Helical" evidence="2">
    <location>
        <begin position="141"/>
        <end position="161"/>
    </location>
</feature>
<comment type="caution">
    <text evidence="4">The sequence shown here is derived from an EMBL/GenBank/DDBJ whole genome shotgun (WGS) entry which is preliminary data.</text>
</comment>
<keyword evidence="2" id="KW-0812">Transmembrane</keyword>
<evidence type="ECO:0000313" key="6">
    <source>
        <dbReference type="Proteomes" id="UP001305779"/>
    </source>
</evidence>
<feature type="transmembrane region" description="Helical" evidence="2">
    <location>
        <begin position="216"/>
        <end position="234"/>
    </location>
</feature>
<keyword evidence="6" id="KW-1185">Reference proteome</keyword>
<feature type="compositionally biased region" description="Polar residues" evidence="1">
    <location>
        <begin position="376"/>
        <end position="386"/>
    </location>
</feature>
<dbReference type="Pfam" id="PF20684">
    <property type="entry name" value="Fung_rhodopsin"/>
    <property type="match status" value="1"/>
</dbReference>
<reference evidence="4 6" key="1">
    <citation type="journal article" date="2023" name="G3 (Bethesda)">
        <title>A chromosome-level genome assembly of Zasmidium syzygii isolated from banana leaves.</title>
        <authorList>
            <person name="van Westerhoven A.C."/>
            <person name="Mehrabi R."/>
            <person name="Talebi R."/>
            <person name="Steentjes M.B.F."/>
            <person name="Corcolon B."/>
            <person name="Chong P.A."/>
            <person name="Kema G.H.J."/>
            <person name="Seidl M.F."/>
        </authorList>
    </citation>
    <scope>NUCLEOTIDE SEQUENCE [LARGE SCALE GENOMIC DNA]</scope>
    <source>
        <strain evidence="4 6">P124</strain>
    </source>
</reference>
<dbReference type="EMBL" id="JAXOVC010000001">
    <property type="protein sequence ID" value="KAK4507488.1"/>
    <property type="molecule type" value="Genomic_DNA"/>
</dbReference>
<evidence type="ECO:0000256" key="2">
    <source>
        <dbReference type="SAM" id="Phobius"/>
    </source>
</evidence>
<feature type="transmembrane region" description="Helical" evidence="2">
    <location>
        <begin position="107"/>
        <end position="129"/>
    </location>
</feature>
<gene>
    <name evidence="5" type="ORF">PRZ48_001223</name>
    <name evidence="4" type="ORF">PRZ48_012826</name>
</gene>
<evidence type="ECO:0000313" key="5">
    <source>
        <dbReference type="EMBL" id="KAK4507488.1"/>
    </source>
</evidence>
<organism evidence="4 6">
    <name type="scientific">Zasmidium cellare</name>
    <name type="common">Wine cellar mold</name>
    <name type="synonym">Racodium cellare</name>
    <dbReference type="NCBI Taxonomy" id="395010"/>
    <lineage>
        <taxon>Eukaryota</taxon>
        <taxon>Fungi</taxon>
        <taxon>Dikarya</taxon>
        <taxon>Ascomycota</taxon>
        <taxon>Pezizomycotina</taxon>
        <taxon>Dothideomycetes</taxon>
        <taxon>Dothideomycetidae</taxon>
        <taxon>Mycosphaerellales</taxon>
        <taxon>Mycosphaerellaceae</taxon>
        <taxon>Zasmidium</taxon>
    </lineage>
</organism>
<proteinExistence type="predicted"/>
<sequence length="403" mass="43485">MSDTTPFHVPDGYSPPFAVVSGSDYGGIIIIVTSIGLAMAIFSTIIRIYVKAMSRQQAGLDDVLLAVGTLLAFVQESVVLAACAKGLGRSVDLIGPSALRYVEKSFYSSQILAVLALGLCKCSVAYFIVRLTPKSTMKKTMDSIILASIAWTVAAVFAFALQCRLSNPWSFAAGSCTNVYSRVMAICAFDIALELALFIAAILLVSRLHTALHKKAIVVLAFGLRLPIVAFIAARMVTFNRDDLTNFARSESLYLVWTVTQINYSLVSATLPIFRPFIKDLATFYGALQHSDYSSSSRSRSNSYHLSTFKTRRSGQAKGSKGSKGSASRSKNQSMTNDGLISLDFGADTLDVHTTTHCEADVQSGPSRTSDDPHLSSHSLGSNDSQRMIIRVDRTVDVVDGAV</sequence>
<feature type="domain" description="Rhodopsin" evidence="3">
    <location>
        <begin position="46"/>
        <end position="279"/>
    </location>
</feature>
<dbReference type="PANTHER" id="PTHR39614:SF2">
    <property type="entry name" value="INTEGRAL MEMBRANE PROTEIN"/>
    <property type="match status" value="1"/>
</dbReference>
<keyword evidence="2" id="KW-0472">Membrane</keyword>
<dbReference type="InterPro" id="IPR049326">
    <property type="entry name" value="Rhodopsin_dom_fungi"/>
</dbReference>
<feature type="compositionally biased region" description="Low complexity" evidence="1">
    <location>
        <begin position="316"/>
        <end position="331"/>
    </location>
</feature>
<feature type="transmembrane region" description="Helical" evidence="2">
    <location>
        <begin position="25"/>
        <end position="50"/>
    </location>
</feature>